<feature type="domain" description="TonB-dependent receptor-like beta-barrel" evidence="6">
    <location>
        <begin position="205"/>
        <end position="613"/>
    </location>
</feature>
<keyword evidence="2" id="KW-0812">Transmembrane</keyword>
<dbReference type="RefSeq" id="WP_219355139.1">
    <property type="nucleotide sequence ID" value="NZ_CP080034.1"/>
</dbReference>
<sequence length="655" mass="71752">MKYAYVALTTKALLLASAASAMAQSTPPRREPDVRPAAVDDVEVVAQNLEQTLPLTLAQYGSPLEIVTAKQIKDSGFIDVVQALELLVPGVTVSTQAGAFSYANISLQGSRNSDVLWTIDGVRIGNRLYNSTSPADTLPASMVERVEVLKGGQGLFYGTQAVAGVINVVTRPFTEEWKGAVSAGLDSNDGSHLNGSVGGGVGRHRVVLWGSRDQSDGYELYDAYQPNTDLKNRTYDVRSLGLKYGYAFTDDLHLTAQYILTDAKLDYPSVRGVSVNDRKETIAIGRLDYTPSDRVQLYLKAYHHQWDTDYYTRPAPSAYWGYEDFGLNAMAELKLNKGLAYTVGYEFQNYRGRDDVLLIAGETEQVHAAFGQIRTTDDFSRKLRLAAGVRVNSTPKTDSTVWNLSGAYDITDNLHFDAMVGTSFLLPDAQQLYGIDLCCSRGNPALKPEESFNINVGLSGRIGDQAWLISGWDRRIDNLITSDTSNPPAGYPSLFVNIDAEVKARGFEVTTRGPLGAGFNYLLSYTYSQERARGTNVQIAGRPEHSGKAILSWRSEGPFGADLSAKYIGQTESVVSGFGTQAYGDYWVANLGGHVWLDPSNRTRRLNVRVENLFDTNYATSVASAVLTGSSPSTRFLYHRLGAPRTFYVSLSQSF</sequence>
<evidence type="ECO:0000256" key="1">
    <source>
        <dbReference type="ARBA" id="ARBA00022729"/>
    </source>
</evidence>
<dbReference type="InterPro" id="IPR012910">
    <property type="entry name" value="Plug_dom"/>
</dbReference>
<keyword evidence="2 4" id="KW-0472">Membrane</keyword>
<evidence type="ECO:0000259" key="6">
    <source>
        <dbReference type="Pfam" id="PF00593"/>
    </source>
</evidence>
<feature type="short sequence motif" description="TonB C-terminal box" evidence="3">
    <location>
        <begin position="638"/>
        <end position="655"/>
    </location>
</feature>
<accession>A0ABX8TEG1</accession>
<dbReference type="GeneID" id="94376273"/>
<evidence type="ECO:0000256" key="3">
    <source>
        <dbReference type="PROSITE-ProRule" id="PRU10144"/>
    </source>
</evidence>
<comment type="similarity">
    <text evidence="2 4">Belongs to the TonB-dependent receptor family.</text>
</comment>
<organism evidence="8 9">
    <name type="scientific">Brevundimonas nasdae</name>
    <dbReference type="NCBI Taxonomy" id="172043"/>
    <lineage>
        <taxon>Bacteria</taxon>
        <taxon>Pseudomonadati</taxon>
        <taxon>Pseudomonadota</taxon>
        <taxon>Alphaproteobacteria</taxon>
        <taxon>Caulobacterales</taxon>
        <taxon>Caulobacteraceae</taxon>
        <taxon>Brevundimonas</taxon>
    </lineage>
</organism>
<dbReference type="PROSITE" id="PS01156">
    <property type="entry name" value="TONB_DEPENDENT_REC_2"/>
    <property type="match status" value="1"/>
</dbReference>
<gene>
    <name evidence="8" type="ORF">KWG56_13385</name>
</gene>
<keyword evidence="4" id="KW-0798">TonB box</keyword>
<evidence type="ECO:0000256" key="5">
    <source>
        <dbReference type="SAM" id="SignalP"/>
    </source>
</evidence>
<dbReference type="Pfam" id="PF00593">
    <property type="entry name" value="TonB_dep_Rec_b-barrel"/>
    <property type="match status" value="1"/>
</dbReference>
<feature type="signal peptide" evidence="5">
    <location>
        <begin position="1"/>
        <end position="23"/>
    </location>
</feature>
<protein>
    <submittedName>
        <fullName evidence="8">TonB-dependent receptor</fullName>
    </submittedName>
</protein>
<keyword evidence="2" id="KW-0813">Transport</keyword>
<name>A0ABX8TEG1_9CAUL</name>
<comment type="subcellular location">
    <subcellularLocation>
        <location evidence="2">Cell outer membrane</location>
        <topology evidence="2">Multi-pass membrane protein</topology>
    </subcellularLocation>
</comment>
<dbReference type="PANTHER" id="PTHR30069:SF29">
    <property type="entry name" value="HEMOGLOBIN AND HEMOGLOBIN-HAPTOGLOBIN-BINDING PROTEIN 1-RELATED"/>
    <property type="match status" value="1"/>
</dbReference>
<dbReference type="CDD" id="cd01347">
    <property type="entry name" value="ligand_gated_channel"/>
    <property type="match status" value="1"/>
</dbReference>
<keyword evidence="8" id="KW-0675">Receptor</keyword>
<dbReference type="PANTHER" id="PTHR30069">
    <property type="entry name" value="TONB-DEPENDENT OUTER MEMBRANE RECEPTOR"/>
    <property type="match status" value="1"/>
</dbReference>
<dbReference type="PROSITE" id="PS52016">
    <property type="entry name" value="TONB_DEPENDENT_REC_3"/>
    <property type="match status" value="1"/>
</dbReference>
<keyword evidence="2" id="KW-1134">Transmembrane beta strand</keyword>
<dbReference type="InterPro" id="IPR039426">
    <property type="entry name" value="TonB-dep_rcpt-like"/>
</dbReference>
<dbReference type="Proteomes" id="UP000824334">
    <property type="component" value="Chromosome"/>
</dbReference>
<feature type="chain" id="PRO_5045737922" evidence="5">
    <location>
        <begin position="24"/>
        <end position="655"/>
    </location>
</feature>
<evidence type="ECO:0000259" key="7">
    <source>
        <dbReference type="Pfam" id="PF07715"/>
    </source>
</evidence>
<evidence type="ECO:0000256" key="2">
    <source>
        <dbReference type="PROSITE-ProRule" id="PRU01360"/>
    </source>
</evidence>
<feature type="domain" description="TonB-dependent receptor plug" evidence="7">
    <location>
        <begin position="62"/>
        <end position="165"/>
    </location>
</feature>
<dbReference type="InterPro" id="IPR010917">
    <property type="entry name" value="TonB_rcpt_CS"/>
</dbReference>
<reference evidence="8 9" key="1">
    <citation type="submission" date="2021-07" db="EMBL/GenBank/DDBJ databases">
        <title>Isolation and characterization of bacteria from a gold mining with a capacity of golden bioaccumulation.</title>
        <authorList>
            <person name="Yang X.J."/>
        </authorList>
    </citation>
    <scope>NUCLEOTIDE SEQUENCE [LARGE SCALE GENOMIC DNA]</scope>
    <source>
        <strain evidence="8 9">Au29</strain>
    </source>
</reference>
<keyword evidence="2" id="KW-0998">Cell outer membrane</keyword>
<evidence type="ECO:0000313" key="9">
    <source>
        <dbReference type="Proteomes" id="UP000824334"/>
    </source>
</evidence>
<keyword evidence="1 5" id="KW-0732">Signal</keyword>
<dbReference type="InterPro" id="IPR000531">
    <property type="entry name" value="Beta-barrel_TonB"/>
</dbReference>
<dbReference type="Pfam" id="PF07715">
    <property type="entry name" value="Plug"/>
    <property type="match status" value="1"/>
</dbReference>
<keyword evidence="9" id="KW-1185">Reference proteome</keyword>
<evidence type="ECO:0000256" key="4">
    <source>
        <dbReference type="RuleBase" id="RU003357"/>
    </source>
</evidence>
<dbReference type="EMBL" id="CP080034">
    <property type="protein sequence ID" value="QYC09577.1"/>
    <property type="molecule type" value="Genomic_DNA"/>
</dbReference>
<evidence type="ECO:0000313" key="8">
    <source>
        <dbReference type="EMBL" id="QYC09577.1"/>
    </source>
</evidence>
<proteinExistence type="inferred from homology"/>